<name>A0A6C0E1W4_9ZZZZ</name>
<reference evidence="1" key="1">
    <citation type="journal article" date="2020" name="Nature">
        <title>Giant virus diversity and host interactions through global metagenomics.</title>
        <authorList>
            <person name="Schulz F."/>
            <person name="Roux S."/>
            <person name="Paez-Espino D."/>
            <person name="Jungbluth S."/>
            <person name="Walsh D.A."/>
            <person name="Denef V.J."/>
            <person name="McMahon K.D."/>
            <person name="Konstantinidis K.T."/>
            <person name="Eloe-Fadrosh E.A."/>
            <person name="Kyrpides N.C."/>
            <person name="Woyke T."/>
        </authorList>
    </citation>
    <scope>NUCLEOTIDE SEQUENCE</scope>
    <source>
        <strain evidence="1">GVMAG-M-3300023174-92</strain>
    </source>
</reference>
<sequence>MNDKSTVLRGFNNTFFEFVEDVISIFPDNMDLKTTKSAFEMFKKANPTSIIKAWHYFVYTPYKDVIMNGDISPFFDKDYSGDLTYMSNAVEILNAIDRIRGPIKSMEENNKMTATVYIQNLCKLSNIYNTLVTEG</sequence>
<organism evidence="1">
    <name type="scientific">viral metagenome</name>
    <dbReference type="NCBI Taxonomy" id="1070528"/>
    <lineage>
        <taxon>unclassified sequences</taxon>
        <taxon>metagenomes</taxon>
        <taxon>organismal metagenomes</taxon>
    </lineage>
</organism>
<evidence type="ECO:0000313" key="1">
    <source>
        <dbReference type="EMBL" id="QHT21395.1"/>
    </source>
</evidence>
<dbReference type="EMBL" id="MN739691">
    <property type="protein sequence ID" value="QHT21395.1"/>
    <property type="molecule type" value="Genomic_DNA"/>
</dbReference>
<accession>A0A6C0E1W4</accession>
<proteinExistence type="predicted"/>
<dbReference type="AlphaFoldDB" id="A0A6C0E1W4"/>
<protein>
    <submittedName>
        <fullName evidence="1">Uncharacterized protein</fullName>
    </submittedName>
</protein>